<organism evidence="2 3">
    <name type="scientific">Mycena maculata</name>
    <dbReference type="NCBI Taxonomy" id="230809"/>
    <lineage>
        <taxon>Eukaryota</taxon>
        <taxon>Fungi</taxon>
        <taxon>Dikarya</taxon>
        <taxon>Basidiomycota</taxon>
        <taxon>Agaricomycotina</taxon>
        <taxon>Agaricomycetes</taxon>
        <taxon>Agaricomycetidae</taxon>
        <taxon>Agaricales</taxon>
        <taxon>Marasmiineae</taxon>
        <taxon>Mycenaceae</taxon>
        <taxon>Mycena</taxon>
    </lineage>
</organism>
<keyword evidence="3" id="KW-1185">Reference proteome</keyword>
<dbReference type="EMBL" id="JARJLG010000028">
    <property type="protein sequence ID" value="KAJ7768105.1"/>
    <property type="molecule type" value="Genomic_DNA"/>
</dbReference>
<evidence type="ECO:0000256" key="1">
    <source>
        <dbReference type="SAM" id="MobiDB-lite"/>
    </source>
</evidence>
<dbReference type="AlphaFoldDB" id="A0AAD7JMJ1"/>
<name>A0AAD7JMJ1_9AGAR</name>
<feature type="compositionally biased region" description="Acidic residues" evidence="1">
    <location>
        <begin position="536"/>
        <end position="549"/>
    </location>
</feature>
<feature type="compositionally biased region" description="Low complexity" evidence="1">
    <location>
        <begin position="564"/>
        <end position="581"/>
    </location>
</feature>
<reference evidence="2" key="1">
    <citation type="submission" date="2023-03" db="EMBL/GenBank/DDBJ databases">
        <title>Massive genome expansion in bonnet fungi (Mycena s.s.) driven by repeated elements and novel gene families across ecological guilds.</title>
        <authorList>
            <consortium name="Lawrence Berkeley National Laboratory"/>
            <person name="Harder C.B."/>
            <person name="Miyauchi S."/>
            <person name="Viragh M."/>
            <person name="Kuo A."/>
            <person name="Thoen E."/>
            <person name="Andreopoulos B."/>
            <person name="Lu D."/>
            <person name="Skrede I."/>
            <person name="Drula E."/>
            <person name="Henrissat B."/>
            <person name="Morin E."/>
            <person name="Kohler A."/>
            <person name="Barry K."/>
            <person name="LaButti K."/>
            <person name="Morin E."/>
            <person name="Salamov A."/>
            <person name="Lipzen A."/>
            <person name="Mereny Z."/>
            <person name="Hegedus B."/>
            <person name="Baldrian P."/>
            <person name="Stursova M."/>
            <person name="Weitz H."/>
            <person name="Taylor A."/>
            <person name="Grigoriev I.V."/>
            <person name="Nagy L.G."/>
            <person name="Martin F."/>
            <person name="Kauserud H."/>
        </authorList>
    </citation>
    <scope>NUCLEOTIDE SEQUENCE</scope>
    <source>
        <strain evidence="2">CBHHK188m</strain>
    </source>
</reference>
<feature type="region of interest" description="Disordered" evidence="1">
    <location>
        <begin position="535"/>
        <end position="598"/>
    </location>
</feature>
<feature type="compositionally biased region" description="Basic and acidic residues" evidence="1">
    <location>
        <begin position="263"/>
        <end position="274"/>
    </location>
</feature>
<dbReference type="Proteomes" id="UP001215280">
    <property type="component" value="Unassembled WGS sequence"/>
</dbReference>
<feature type="compositionally biased region" description="Basic and acidic residues" evidence="1">
    <location>
        <begin position="233"/>
        <end position="255"/>
    </location>
</feature>
<proteinExistence type="predicted"/>
<sequence>MGSPKPKPTTTRPKALPKVSSSSVLFNAFNHHLAYALSLHLLDPDSIIDYTRPELKVVVMGALPVLRYLKRNVNLHDLNDQARMFYGGINRVMECLHTIPKEWYNFCVDEDIYPSDAASLIKAIPPARAKISLGPSDHRPLDKSFVNFNQSDPTPAQIQGFLNNLPAVPPRSPSPDPESEPEPGPVTSSSRLIARAAAPTGLTKKCSFDSADLDALAQDKTEPPEAEPPLDVKPGRGRDLHEKKRARVESPEAHPAKPKKGKNGKEKADSDKIPDAPQCAHRYSGSGTPSHSDKDPDATKISKLIAARVQQAKGSKARTPVQLNVDLDGNSYNLGDPNDIYLYLIRKRAQLVPERFFTGHLTTTAHHRLDSDTYVERFESLELIDTQKILEVDIKDTLINLALSASFIALSESPSPLGMATEIIVDQFKRTATRLADITSLYNDVSIDFAEAFNHLIRHFNSCVEEFGDETFASQFSDSSLAVCAHLADLVAQFRGTFKSFQNLDMSNVDIGKPPRPLSTARALIDIARDPSESVEAVDVDADGAEEVEELRPPKLAPKPSLRPSAAKPSSMPKKPASNPSPAHPPSTRSRAVPKDKE</sequence>
<feature type="compositionally biased region" description="Pro residues" evidence="1">
    <location>
        <begin position="167"/>
        <end position="176"/>
    </location>
</feature>
<evidence type="ECO:0000313" key="3">
    <source>
        <dbReference type="Proteomes" id="UP001215280"/>
    </source>
</evidence>
<comment type="caution">
    <text evidence="2">The sequence shown here is derived from an EMBL/GenBank/DDBJ whole genome shotgun (WGS) entry which is preliminary data.</text>
</comment>
<gene>
    <name evidence="2" type="ORF">DFH07DRAFT_954677</name>
</gene>
<feature type="region of interest" description="Disordered" evidence="1">
    <location>
        <begin position="162"/>
        <end position="190"/>
    </location>
</feature>
<accession>A0AAD7JMJ1</accession>
<feature type="region of interest" description="Disordered" evidence="1">
    <location>
        <begin position="217"/>
        <end position="297"/>
    </location>
</feature>
<protein>
    <submittedName>
        <fullName evidence="2">Uncharacterized protein</fullName>
    </submittedName>
</protein>
<evidence type="ECO:0000313" key="2">
    <source>
        <dbReference type="EMBL" id="KAJ7768105.1"/>
    </source>
</evidence>